<keyword evidence="7" id="KW-1185">Reference proteome</keyword>
<evidence type="ECO:0000256" key="1">
    <source>
        <dbReference type="ARBA" id="ARBA00001974"/>
    </source>
</evidence>
<dbReference type="EMBL" id="QQNA01000035">
    <property type="protein sequence ID" value="RDG39004.1"/>
    <property type="molecule type" value="Genomic_DNA"/>
</dbReference>
<dbReference type="InterPro" id="IPR002938">
    <property type="entry name" value="FAD-bd"/>
</dbReference>
<evidence type="ECO:0000256" key="4">
    <source>
        <dbReference type="SAM" id="MobiDB-lite"/>
    </source>
</evidence>
<evidence type="ECO:0000313" key="7">
    <source>
        <dbReference type="Proteomes" id="UP000253741"/>
    </source>
</evidence>
<dbReference type="SUPFAM" id="SSF51905">
    <property type="entry name" value="FAD/NAD(P)-binding domain"/>
    <property type="match status" value="1"/>
</dbReference>
<dbReference type="OrthoDB" id="8670884at2"/>
<evidence type="ECO:0000259" key="5">
    <source>
        <dbReference type="Pfam" id="PF01494"/>
    </source>
</evidence>
<dbReference type="Proteomes" id="UP000253741">
    <property type="component" value="Unassembled WGS sequence"/>
</dbReference>
<gene>
    <name evidence="6" type="ORF">DVH02_06480</name>
</gene>
<comment type="cofactor">
    <cofactor evidence="1">
        <name>FAD</name>
        <dbReference type="ChEBI" id="CHEBI:57692"/>
    </cofactor>
</comment>
<proteinExistence type="predicted"/>
<dbReference type="InterPro" id="IPR050641">
    <property type="entry name" value="RIFMO-like"/>
</dbReference>
<dbReference type="PRINTS" id="PR00420">
    <property type="entry name" value="RNGMNOXGNASE"/>
</dbReference>
<evidence type="ECO:0000256" key="3">
    <source>
        <dbReference type="ARBA" id="ARBA00022827"/>
    </source>
</evidence>
<dbReference type="Gene3D" id="3.30.70.2450">
    <property type="match status" value="1"/>
</dbReference>
<feature type="domain" description="FAD-binding" evidence="5">
    <location>
        <begin position="31"/>
        <end position="392"/>
    </location>
</feature>
<keyword evidence="3" id="KW-0274">FAD</keyword>
<keyword evidence="2" id="KW-0285">Flavoprotein</keyword>
<dbReference type="Pfam" id="PF01494">
    <property type="entry name" value="FAD_binding_3"/>
    <property type="match status" value="1"/>
</dbReference>
<comment type="caution">
    <text evidence="6">The sequence shown here is derived from an EMBL/GenBank/DDBJ whole genome shotgun (WGS) entry which is preliminary data.</text>
</comment>
<dbReference type="GO" id="GO:0071949">
    <property type="term" value="F:FAD binding"/>
    <property type="evidence" value="ECO:0007669"/>
    <property type="project" value="InterPro"/>
</dbReference>
<evidence type="ECO:0000256" key="2">
    <source>
        <dbReference type="ARBA" id="ARBA00022630"/>
    </source>
</evidence>
<evidence type="ECO:0000313" key="6">
    <source>
        <dbReference type="EMBL" id="RDG39004.1"/>
    </source>
</evidence>
<dbReference type="AlphaFoldDB" id="A0A370BFG8"/>
<accession>A0A370BFG8</accession>
<sequence>MNNDAHQEDQEVGKATREEVRREARKEARTVDVTVVGAGPVGLLLAAELALAGATVHVLERRTEPDTALKAQGINMPTAEALDRRGLLPAAEAVQRETLKRVGPFGPAADGRGAPGAGQRAPWSRFTGHFAGMVLDPDLVDWSDPDLAAHTAAGGARMVPQRELEALLAEHAARLGVTVRRGVEVTALEDTGDGVVVGTSAGTVRTGWLVGCDGGHSAVRRLAGIGFPGTDPEIVGYQAVADIADPETLTDGWTWSPEGVYRYGPQPGRVATVEFGVTPADRSAPVSLDEVQGSLRRVSGTDVTLTALRAVPTRWSDHTRQAAAYRSGRVLLAGDAAHVHPPFGGQGLNLGAGDAMNLGWKLGAVLAGWAPEGLLDTYDTERRPLGAWVLDWTRAQIGVLRGDAKSAALRGIVADLLSTRDGTTYAVKKISGVDQRVDLSGGLPGGPPCAPSGDHPLVGRLVPDLWLADASRLADHGHGGGFLLLDRTRDGAFARTASAWADRVRSVTDDDHATPTGGPVGVPTGVLVRPDGVVAWAFSDDDGAADSSSSSARASSGITGLEAALLRWAGMP</sequence>
<reference evidence="6 7" key="1">
    <citation type="submission" date="2018-07" db="EMBL/GenBank/DDBJ databases">
        <title>Streptomyces species from bats.</title>
        <authorList>
            <person name="Dunlap C."/>
        </authorList>
    </citation>
    <scope>NUCLEOTIDE SEQUENCE [LARGE SCALE GENOMIC DNA]</scope>
    <source>
        <strain evidence="6 7">AC230</strain>
    </source>
</reference>
<dbReference type="Gene3D" id="3.50.50.60">
    <property type="entry name" value="FAD/NAD(P)-binding domain"/>
    <property type="match status" value="1"/>
</dbReference>
<name>A0A370BFG8_9ACTN</name>
<dbReference type="InterPro" id="IPR036188">
    <property type="entry name" value="FAD/NAD-bd_sf"/>
</dbReference>
<feature type="region of interest" description="Disordered" evidence="4">
    <location>
        <begin position="1"/>
        <end position="27"/>
    </location>
</feature>
<dbReference type="Pfam" id="PF21274">
    <property type="entry name" value="Rng_hyd_C"/>
    <property type="match status" value="1"/>
</dbReference>
<dbReference type="GO" id="GO:0016709">
    <property type="term" value="F:oxidoreductase activity, acting on paired donors, with incorporation or reduction of molecular oxygen, NAD(P)H as one donor, and incorporation of one atom of oxygen"/>
    <property type="evidence" value="ECO:0007669"/>
    <property type="project" value="UniProtKB-ARBA"/>
</dbReference>
<dbReference type="PANTHER" id="PTHR43004">
    <property type="entry name" value="TRK SYSTEM POTASSIUM UPTAKE PROTEIN"/>
    <property type="match status" value="1"/>
</dbReference>
<dbReference type="Gene3D" id="3.40.30.120">
    <property type="match status" value="1"/>
</dbReference>
<organism evidence="6 7">
    <name type="scientific">Streptomyces corynorhini</name>
    <dbReference type="NCBI Taxonomy" id="2282652"/>
    <lineage>
        <taxon>Bacteria</taxon>
        <taxon>Bacillati</taxon>
        <taxon>Actinomycetota</taxon>
        <taxon>Actinomycetes</taxon>
        <taxon>Kitasatosporales</taxon>
        <taxon>Streptomycetaceae</taxon>
        <taxon>Streptomyces</taxon>
    </lineage>
</organism>
<protein>
    <submittedName>
        <fullName evidence="6">FAD-dependent oxidoreductase</fullName>
    </submittedName>
</protein>
<dbReference type="PANTHER" id="PTHR43004:SF19">
    <property type="entry name" value="BINDING MONOOXYGENASE, PUTATIVE (JCVI)-RELATED"/>
    <property type="match status" value="1"/>
</dbReference>